<reference evidence="7" key="1">
    <citation type="journal article" date="2019" name="Int. J. Syst. Evol. Microbiol.">
        <title>The Global Catalogue of Microorganisms (GCM) 10K type strain sequencing project: providing services to taxonomists for standard genome sequencing and annotation.</title>
        <authorList>
            <consortium name="The Broad Institute Genomics Platform"/>
            <consortium name="The Broad Institute Genome Sequencing Center for Infectious Disease"/>
            <person name="Wu L."/>
            <person name="Ma J."/>
        </authorList>
    </citation>
    <scope>NUCLEOTIDE SEQUENCE [LARGE SCALE GENOMIC DNA]</scope>
    <source>
        <strain evidence="7">JCM 6307</strain>
    </source>
</reference>
<gene>
    <name evidence="6" type="ORF">GCM10010406_14660</name>
</gene>
<dbReference type="Pfam" id="PF18085">
    <property type="entry name" value="Mak_N_cap"/>
    <property type="match status" value="1"/>
</dbReference>
<keyword evidence="3" id="KW-0418">Kinase</keyword>
<evidence type="ECO:0000259" key="5">
    <source>
        <dbReference type="Pfam" id="PF18085"/>
    </source>
</evidence>
<dbReference type="Proteomes" id="UP001501358">
    <property type="component" value="Unassembled WGS sequence"/>
</dbReference>
<evidence type="ECO:0000256" key="3">
    <source>
        <dbReference type="ARBA" id="ARBA00022777"/>
    </source>
</evidence>
<protein>
    <recommendedName>
        <fullName evidence="5">Maltokinase N-terminal cap domain-containing protein</fullName>
    </recommendedName>
</protein>
<dbReference type="InterPro" id="IPR040999">
    <property type="entry name" value="Mak_N_cap"/>
</dbReference>
<dbReference type="EMBL" id="BAAATA010000006">
    <property type="protein sequence ID" value="GAA2479522.1"/>
    <property type="molecule type" value="Genomic_DNA"/>
</dbReference>
<evidence type="ECO:0000313" key="6">
    <source>
        <dbReference type="EMBL" id="GAA2479522.1"/>
    </source>
</evidence>
<keyword evidence="2" id="KW-0547">Nucleotide-binding</keyword>
<dbReference type="RefSeq" id="WP_344382293.1">
    <property type="nucleotide sequence ID" value="NZ_BAAATA010000006.1"/>
</dbReference>
<evidence type="ECO:0000256" key="2">
    <source>
        <dbReference type="ARBA" id="ARBA00022741"/>
    </source>
</evidence>
<proteinExistence type="predicted"/>
<keyword evidence="1" id="KW-0808">Transferase</keyword>
<evidence type="ECO:0000256" key="1">
    <source>
        <dbReference type="ARBA" id="ARBA00022679"/>
    </source>
</evidence>
<keyword evidence="4" id="KW-0067">ATP-binding</keyword>
<sequence>MSVIHRTTMTPTKLELLAPWLPGRPWHLGGGGEPRLTRAGGFRLDDPQGEVGIEFMVAVDESGDRPVAYQVPLTYRGAPLDGAEHALVGTSEHGVLGRRWIYDGVHDPVLLARLFALLDGEAEPQQQSISNTPDPTVTARFTGAGPLSPAEVTDVTDGPHGTDVHARGAATGPGRLTLRVNRVLEPLRDEPSAPAGQALGDVTAGWLMPDGTAARALFAVVHAAG</sequence>
<evidence type="ECO:0000313" key="7">
    <source>
        <dbReference type="Proteomes" id="UP001501358"/>
    </source>
</evidence>
<accession>A0ABP5YH82</accession>
<evidence type="ECO:0000256" key="4">
    <source>
        <dbReference type="ARBA" id="ARBA00022840"/>
    </source>
</evidence>
<name>A0ABP5YH82_9ACTN</name>
<keyword evidence="7" id="KW-1185">Reference proteome</keyword>
<organism evidence="6 7">
    <name type="scientific">Streptomyces thermolineatus</name>
    <dbReference type="NCBI Taxonomy" id="44033"/>
    <lineage>
        <taxon>Bacteria</taxon>
        <taxon>Bacillati</taxon>
        <taxon>Actinomycetota</taxon>
        <taxon>Actinomycetes</taxon>
        <taxon>Kitasatosporales</taxon>
        <taxon>Streptomycetaceae</taxon>
        <taxon>Streptomyces</taxon>
    </lineage>
</organism>
<comment type="caution">
    <text evidence="6">The sequence shown here is derived from an EMBL/GenBank/DDBJ whole genome shotgun (WGS) entry which is preliminary data.</text>
</comment>
<feature type="domain" description="Maltokinase N-terminal cap" evidence="5">
    <location>
        <begin position="20"/>
        <end position="107"/>
    </location>
</feature>